<dbReference type="EMBL" id="FWFS01000010">
    <property type="protein sequence ID" value="SLN59640.1"/>
    <property type="molecule type" value="Genomic_DNA"/>
</dbReference>
<evidence type="ECO:0000256" key="1">
    <source>
        <dbReference type="SAM" id="Phobius"/>
    </source>
</evidence>
<name>A0A1Y5TAP2_9RHOB</name>
<dbReference type="OrthoDB" id="9795505at2"/>
<keyword evidence="1" id="KW-1133">Transmembrane helix</keyword>
<dbReference type="AlphaFoldDB" id="A0A1Y5TAP2"/>
<proteinExistence type="predicted"/>
<feature type="transmembrane region" description="Helical" evidence="1">
    <location>
        <begin position="46"/>
        <end position="72"/>
    </location>
</feature>
<protein>
    <submittedName>
        <fullName evidence="2">Uncharacterized protein</fullName>
    </submittedName>
</protein>
<keyword evidence="1" id="KW-0812">Transmembrane</keyword>
<reference evidence="2 3" key="1">
    <citation type="submission" date="2017-03" db="EMBL/GenBank/DDBJ databases">
        <authorList>
            <person name="Afonso C.L."/>
            <person name="Miller P.J."/>
            <person name="Scott M.A."/>
            <person name="Spackman E."/>
            <person name="Goraichik I."/>
            <person name="Dimitrov K.M."/>
            <person name="Suarez D.L."/>
            <person name="Swayne D.E."/>
        </authorList>
    </citation>
    <scope>NUCLEOTIDE SEQUENCE [LARGE SCALE GENOMIC DNA]</scope>
    <source>
        <strain evidence="2 3">CECT 8620</strain>
    </source>
</reference>
<gene>
    <name evidence="2" type="ORF">AQS8620_02666</name>
</gene>
<dbReference type="RefSeq" id="WP_085837389.1">
    <property type="nucleotide sequence ID" value="NZ_FWFS01000010.1"/>
</dbReference>
<keyword evidence="3" id="KW-1185">Reference proteome</keyword>
<evidence type="ECO:0000313" key="2">
    <source>
        <dbReference type="EMBL" id="SLN59640.1"/>
    </source>
</evidence>
<sequence length="179" mass="21193">MQNLFDRFQTSADTTAPQNHPPRDKAQWRSYILHRLRPWEFLTAPIIYAMIVPFVLIDLFVTVFQWTCFPVYRIPRVRRRDYIAMDRGKLAFLNPLQRLNCIYCEYCNGVAAYVQEVTGRTEYYWCPIKHARKLKNPHRFYGNFIDHDDGARWDAEFFKLKEDARACEGCAGCGDRPEA</sequence>
<accession>A0A1Y5TAP2</accession>
<keyword evidence="1" id="KW-0472">Membrane</keyword>
<evidence type="ECO:0000313" key="3">
    <source>
        <dbReference type="Proteomes" id="UP000193862"/>
    </source>
</evidence>
<organism evidence="2 3">
    <name type="scientific">Aquimixticola soesokkakensis</name>
    <dbReference type="NCBI Taxonomy" id="1519096"/>
    <lineage>
        <taxon>Bacteria</taxon>
        <taxon>Pseudomonadati</taxon>
        <taxon>Pseudomonadota</taxon>
        <taxon>Alphaproteobacteria</taxon>
        <taxon>Rhodobacterales</taxon>
        <taxon>Paracoccaceae</taxon>
        <taxon>Aquimixticola</taxon>
    </lineage>
</organism>
<dbReference type="Proteomes" id="UP000193862">
    <property type="component" value="Unassembled WGS sequence"/>
</dbReference>